<feature type="domain" description="DUF1285" evidence="1">
    <location>
        <begin position="16"/>
        <end position="82"/>
    </location>
</feature>
<evidence type="ECO:0000313" key="4">
    <source>
        <dbReference type="Proteomes" id="UP000179786"/>
    </source>
</evidence>
<dbReference type="AlphaFoldDB" id="A0A1S1MSJ0"/>
<dbReference type="STRING" id="1859457.BET10_17035"/>
<dbReference type="Gene3D" id="2.30.270.10">
    <property type="entry name" value="duf1285 protein"/>
    <property type="match status" value="1"/>
</dbReference>
<gene>
    <name evidence="3" type="ORF">BET10_17035</name>
</gene>
<evidence type="ECO:0000313" key="3">
    <source>
        <dbReference type="EMBL" id="OHU89819.1"/>
    </source>
</evidence>
<protein>
    <recommendedName>
        <fullName evidence="5">DUF1285 domain-containing protein</fullName>
    </recommendedName>
</protein>
<reference evidence="3 4" key="1">
    <citation type="submission" date="2016-09" db="EMBL/GenBank/DDBJ databases">
        <title>Pseudoalteromonas amylolytica sp. nov., isolated from the surface seawater.</title>
        <authorList>
            <person name="Wu Y.-H."/>
            <person name="Cheng H."/>
            <person name="Jin X.-B."/>
            <person name="Wang C.-S."/>
            <person name="Xu X.-W."/>
        </authorList>
    </citation>
    <scope>NUCLEOTIDE SEQUENCE [LARGE SCALE GENOMIC DNA]</scope>
    <source>
        <strain evidence="3 4">JW1</strain>
    </source>
</reference>
<dbReference type="InterPro" id="IPR048342">
    <property type="entry name" value="DUF1285_C"/>
</dbReference>
<dbReference type="OrthoDB" id="3078366at2"/>
<evidence type="ECO:0000259" key="1">
    <source>
        <dbReference type="Pfam" id="PF06938"/>
    </source>
</evidence>
<dbReference type="Pfam" id="PF06938">
    <property type="entry name" value="DUF1285_N"/>
    <property type="match status" value="1"/>
</dbReference>
<organism evidence="3 4">
    <name type="scientific">Pseudoalteromonas amylolytica</name>
    <dbReference type="NCBI Taxonomy" id="1859457"/>
    <lineage>
        <taxon>Bacteria</taxon>
        <taxon>Pseudomonadati</taxon>
        <taxon>Pseudomonadota</taxon>
        <taxon>Gammaproteobacteria</taxon>
        <taxon>Alteromonadales</taxon>
        <taxon>Pseudoalteromonadaceae</taxon>
        <taxon>Pseudoalteromonas</taxon>
    </lineage>
</organism>
<dbReference type="Gene3D" id="3.10.540.10">
    <property type="entry name" value="duf1285 like domain"/>
    <property type="match status" value="1"/>
</dbReference>
<evidence type="ECO:0008006" key="5">
    <source>
        <dbReference type="Google" id="ProtNLM"/>
    </source>
</evidence>
<proteinExistence type="predicted"/>
<dbReference type="Proteomes" id="UP000179786">
    <property type="component" value="Unassembled WGS sequence"/>
</dbReference>
<dbReference type="EMBL" id="MKJU01000028">
    <property type="protein sequence ID" value="OHU89819.1"/>
    <property type="molecule type" value="Genomic_DNA"/>
</dbReference>
<feature type="domain" description="DUF1285" evidence="2">
    <location>
        <begin position="83"/>
        <end position="171"/>
    </location>
</feature>
<accession>A0A1S1MSJ0</accession>
<evidence type="ECO:0000259" key="2">
    <source>
        <dbReference type="Pfam" id="PF21028"/>
    </source>
</evidence>
<dbReference type="InterPro" id="IPR023361">
    <property type="entry name" value="DUF1285_beta_roll_sf"/>
</dbReference>
<sequence>MSKLSELVAELVTPHAPTEKWTGQTCGMLDMRIDRQGRWFHQGGEIKRLGLLKLFASVLSCEQNTHWLTTPAERCEIAVEDVAFLVTSWYSHKLDDMDVLVAVDNLGRKWPICQQYPLELRCFEQQQLPYLGLSNGLHARVARNVYYQWAEIAEQDKQGVYLRSAGIQFYLSE</sequence>
<comment type="caution">
    <text evidence="3">The sequence shown here is derived from an EMBL/GenBank/DDBJ whole genome shotgun (WGS) entry which is preliminary data.</text>
</comment>
<keyword evidence="4" id="KW-1185">Reference proteome</keyword>
<dbReference type="InterPro" id="IPR048341">
    <property type="entry name" value="DUF1285_N"/>
</dbReference>
<dbReference type="RefSeq" id="WP_070986444.1">
    <property type="nucleotide sequence ID" value="NZ_MKJU01000028.1"/>
</dbReference>
<dbReference type="Pfam" id="PF21028">
    <property type="entry name" value="DUF1285_C"/>
    <property type="match status" value="1"/>
</dbReference>
<name>A0A1S1MSJ0_9GAMM</name>